<sequence>MKKETKKKTSSDEVNGKKGNVTRKELAVAINKELDKYIIDNK</sequence>
<comment type="caution">
    <text evidence="2">The sequence shown here is derived from an EMBL/GenBank/DDBJ whole genome shotgun (WGS) entry which is preliminary data.</text>
</comment>
<dbReference type="EMBL" id="MTKP01000324">
    <property type="protein sequence ID" value="RWX45465.1"/>
    <property type="molecule type" value="Genomic_DNA"/>
</dbReference>
<feature type="region of interest" description="Disordered" evidence="1">
    <location>
        <begin position="1"/>
        <end position="24"/>
    </location>
</feature>
<protein>
    <submittedName>
        <fullName evidence="2">Uncharacterized protein</fullName>
    </submittedName>
</protein>
<name>A0A3S4T8S0_9BACT</name>
<accession>A0A3S4T8S0</accession>
<proteinExistence type="predicted"/>
<gene>
    <name evidence="2" type="ORF">VT98_13241</name>
</gene>
<evidence type="ECO:0000256" key="1">
    <source>
        <dbReference type="SAM" id="MobiDB-lite"/>
    </source>
</evidence>
<dbReference type="AlphaFoldDB" id="A0A3S4T8S0"/>
<keyword evidence="3" id="KW-1185">Reference proteome</keyword>
<evidence type="ECO:0000313" key="3">
    <source>
        <dbReference type="Proteomes" id="UP000288086"/>
    </source>
</evidence>
<evidence type="ECO:0000313" key="2">
    <source>
        <dbReference type="EMBL" id="RWX45465.1"/>
    </source>
</evidence>
<organism evidence="2 3">
    <name type="scientific">Candidatus Electrothrix communis</name>
    <dbReference type="NCBI Taxonomy" id="1859133"/>
    <lineage>
        <taxon>Bacteria</taxon>
        <taxon>Pseudomonadati</taxon>
        <taxon>Thermodesulfobacteriota</taxon>
        <taxon>Desulfobulbia</taxon>
        <taxon>Desulfobulbales</taxon>
        <taxon>Desulfobulbaceae</taxon>
        <taxon>Candidatus Electrothrix</taxon>
    </lineage>
</organism>
<dbReference type="Proteomes" id="UP000288086">
    <property type="component" value="Unassembled WGS sequence"/>
</dbReference>
<reference evidence="2 3" key="1">
    <citation type="submission" date="2017-01" db="EMBL/GenBank/DDBJ databases">
        <title>The cable genome- insights into the physiology and evolution of filamentous bacteria capable of sulfide oxidation via long distance electron transfer.</title>
        <authorList>
            <person name="Schreiber L."/>
            <person name="Bjerg J.T."/>
            <person name="Boggild A."/>
            <person name="Van De Vossenberg J."/>
            <person name="Meysman F."/>
            <person name="Nielsen L.P."/>
            <person name="Schramm A."/>
            <person name="Kjeldsen K.U."/>
        </authorList>
    </citation>
    <scope>NUCLEOTIDE SEQUENCE [LARGE SCALE GENOMIC DNA]</scope>
    <source>
        <strain evidence="2">A1</strain>
    </source>
</reference>
<feature type="non-terminal residue" evidence="2">
    <location>
        <position position="42"/>
    </location>
</feature>